<evidence type="ECO:0000256" key="6">
    <source>
        <dbReference type="ARBA" id="ARBA00022475"/>
    </source>
</evidence>
<comment type="cofactor">
    <cofactor evidence="3">
        <name>Mg(2+)</name>
        <dbReference type="ChEBI" id="CHEBI:18420"/>
    </cofactor>
</comment>
<evidence type="ECO:0000256" key="14">
    <source>
        <dbReference type="ARBA" id="ARBA00022842"/>
    </source>
</evidence>
<organism evidence="26 27">
    <name type="scientific">Kineosporia succinea</name>
    <dbReference type="NCBI Taxonomy" id="84632"/>
    <lineage>
        <taxon>Bacteria</taxon>
        <taxon>Bacillati</taxon>
        <taxon>Actinomycetota</taxon>
        <taxon>Actinomycetes</taxon>
        <taxon>Kineosporiales</taxon>
        <taxon>Kineosporiaceae</taxon>
        <taxon>Kineosporia</taxon>
    </lineage>
</organism>
<comment type="caution">
    <text evidence="26">The sequence shown here is derived from an EMBL/GenBank/DDBJ whole genome shotgun (WGS) entry which is preliminary data.</text>
</comment>
<evidence type="ECO:0000256" key="19">
    <source>
        <dbReference type="ARBA" id="ARBA00023026"/>
    </source>
</evidence>
<keyword evidence="10" id="KW-0547">Nucleotide-binding</keyword>
<dbReference type="Gene3D" id="6.10.340.10">
    <property type="match status" value="1"/>
</dbReference>
<keyword evidence="8" id="KW-0808">Transferase</keyword>
<keyword evidence="14" id="KW-0460">Magnesium</keyword>
<dbReference type="CDD" id="cd00075">
    <property type="entry name" value="HATPase"/>
    <property type="match status" value="1"/>
</dbReference>
<keyword evidence="12" id="KW-0378">Hydrolase</keyword>
<keyword evidence="19" id="KW-0843">Virulence</keyword>
<evidence type="ECO:0000256" key="13">
    <source>
        <dbReference type="ARBA" id="ARBA00022840"/>
    </source>
</evidence>
<dbReference type="SMART" id="SM00387">
    <property type="entry name" value="HATPase_c"/>
    <property type="match status" value="1"/>
</dbReference>
<evidence type="ECO:0000256" key="20">
    <source>
        <dbReference type="ARBA" id="ARBA00023211"/>
    </source>
</evidence>
<accession>A0ABT9PAQ4</accession>
<dbReference type="InterPro" id="IPR036097">
    <property type="entry name" value="HisK_dim/P_sf"/>
</dbReference>
<dbReference type="CDD" id="cd06225">
    <property type="entry name" value="HAMP"/>
    <property type="match status" value="1"/>
</dbReference>
<keyword evidence="7" id="KW-0597">Phosphoprotein</keyword>
<keyword evidence="23" id="KW-0472">Membrane</keyword>
<evidence type="ECO:0000256" key="5">
    <source>
        <dbReference type="ARBA" id="ARBA00012438"/>
    </source>
</evidence>
<evidence type="ECO:0000256" key="3">
    <source>
        <dbReference type="ARBA" id="ARBA00001946"/>
    </source>
</evidence>
<feature type="transmembrane region" description="Helical" evidence="23">
    <location>
        <begin position="57"/>
        <end position="76"/>
    </location>
</feature>
<evidence type="ECO:0000259" key="25">
    <source>
        <dbReference type="PROSITE" id="PS50885"/>
    </source>
</evidence>
<keyword evidence="6" id="KW-1003">Cell membrane</keyword>
<dbReference type="SUPFAM" id="SSF158472">
    <property type="entry name" value="HAMP domain-like"/>
    <property type="match status" value="1"/>
</dbReference>
<keyword evidence="27" id="KW-1185">Reference proteome</keyword>
<dbReference type="InterPro" id="IPR003594">
    <property type="entry name" value="HATPase_dom"/>
</dbReference>
<dbReference type="SUPFAM" id="SSF55874">
    <property type="entry name" value="ATPase domain of HSP90 chaperone/DNA topoisomerase II/histidine kinase"/>
    <property type="match status" value="1"/>
</dbReference>
<dbReference type="SMART" id="SM00304">
    <property type="entry name" value="HAMP"/>
    <property type="match status" value="1"/>
</dbReference>
<dbReference type="EC" id="2.7.13.3" evidence="5"/>
<dbReference type="Proteomes" id="UP001235712">
    <property type="component" value="Unassembled WGS sequence"/>
</dbReference>
<sequence>MSRAARAWDAVVRFWDRWRPLDPVPSIKLKFAMLVTLNLVLTAGVTWYANYVLGWRVRYGMIIASLIVLAVSQIIGHGMTLPLRQMTAAVRELAAGRPAPRLQTNSRDEVGELARAFTAMAAELAVADQQRRQLLADVGHELRTPVAALRAQVENLVDGVRTPDEQALGEVLAQVERLGDRLTHFLQLASADGGAQRLERRRVDVRALVDPVVAEIRAARPGATITVDVPPGLIVDADPDRLAQVLTNLLDNAARHAVLSPAGDAPAVTLTAEVPDASSSLVLEVTDNGPGIPPDRWTSVFERFASGPDAAVPGGTRLDGGTGLGLAIARWAVVLHGGRIAVVPAEGGGCRIRVEIPARGDLHETSTP</sequence>
<evidence type="ECO:0000256" key="4">
    <source>
        <dbReference type="ARBA" id="ARBA00004651"/>
    </source>
</evidence>
<keyword evidence="9 23" id="KW-0812">Transmembrane</keyword>
<dbReference type="InterPro" id="IPR005467">
    <property type="entry name" value="His_kinase_dom"/>
</dbReference>
<dbReference type="PRINTS" id="PR00344">
    <property type="entry name" value="BCTRLSENSOR"/>
</dbReference>
<evidence type="ECO:0000256" key="23">
    <source>
        <dbReference type="SAM" id="Phobius"/>
    </source>
</evidence>
<name>A0ABT9PAQ4_9ACTN</name>
<dbReference type="Pfam" id="PF02518">
    <property type="entry name" value="HATPase_c"/>
    <property type="match status" value="1"/>
</dbReference>
<dbReference type="Pfam" id="PF00512">
    <property type="entry name" value="HisKA"/>
    <property type="match status" value="1"/>
</dbReference>
<evidence type="ECO:0000256" key="10">
    <source>
        <dbReference type="ARBA" id="ARBA00022741"/>
    </source>
</evidence>
<dbReference type="Pfam" id="PF00672">
    <property type="entry name" value="HAMP"/>
    <property type="match status" value="1"/>
</dbReference>
<dbReference type="PROSITE" id="PS50885">
    <property type="entry name" value="HAMP"/>
    <property type="match status" value="1"/>
</dbReference>
<feature type="domain" description="HAMP" evidence="25">
    <location>
        <begin position="77"/>
        <end position="129"/>
    </location>
</feature>
<protein>
    <recommendedName>
        <fullName evidence="21">Signal transduction histidine-protein kinase/phosphatase MprB</fullName>
        <ecNumber evidence="5">2.7.13.3</ecNumber>
    </recommendedName>
    <alternativeName>
        <fullName evidence="22">Mycobacterial persistence regulator B</fullName>
    </alternativeName>
</protein>
<dbReference type="InterPro" id="IPR003660">
    <property type="entry name" value="HAMP_dom"/>
</dbReference>
<evidence type="ECO:0000259" key="24">
    <source>
        <dbReference type="PROSITE" id="PS50109"/>
    </source>
</evidence>
<evidence type="ECO:0000256" key="22">
    <source>
        <dbReference type="ARBA" id="ARBA00041776"/>
    </source>
</evidence>
<dbReference type="SUPFAM" id="SSF47384">
    <property type="entry name" value="Homodimeric domain of signal transducing histidine kinase"/>
    <property type="match status" value="1"/>
</dbReference>
<dbReference type="PANTHER" id="PTHR44936:SF9">
    <property type="entry name" value="SENSOR PROTEIN CREC"/>
    <property type="match status" value="1"/>
</dbReference>
<feature type="domain" description="Histidine kinase" evidence="24">
    <location>
        <begin position="137"/>
        <end position="360"/>
    </location>
</feature>
<feature type="transmembrane region" description="Helical" evidence="23">
    <location>
        <begin position="31"/>
        <end position="51"/>
    </location>
</feature>
<comment type="cofactor">
    <cofactor evidence="2">
        <name>Mn(2+)</name>
        <dbReference type="ChEBI" id="CHEBI:29035"/>
    </cofactor>
</comment>
<keyword evidence="13" id="KW-0067">ATP-binding</keyword>
<keyword evidence="11 26" id="KW-0418">Kinase</keyword>
<keyword evidence="17" id="KW-0902">Two-component regulatory system</keyword>
<proteinExistence type="predicted"/>
<keyword evidence="16 23" id="KW-1133">Transmembrane helix</keyword>
<dbReference type="InterPro" id="IPR036890">
    <property type="entry name" value="HATPase_C_sf"/>
</dbReference>
<reference evidence="26 27" key="1">
    <citation type="submission" date="2023-07" db="EMBL/GenBank/DDBJ databases">
        <title>Sequencing the genomes of 1000 actinobacteria strains.</title>
        <authorList>
            <person name="Klenk H.-P."/>
        </authorList>
    </citation>
    <scope>NUCLEOTIDE SEQUENCE [LARGE SCALE GENOMIC DNA]</scope>
    <source>
        <strain evidence="26 27">DSM 44388</strain>
    </source>
</reference>
<dbReference type="GO" id="GO:0016301">
    <property type="term" value="F:kinase activity"/>
    <property type="evidence" value="ECO:0007669"/>
    <property type="project" value="UniProtKB-KW"/>
</dbReference>
<dbReference type="Gene3D" id="1.10.287.130">
    <property type="match status" value="1"/>
</dbReference>
<dbReference type="InterPro" id="IPR050980">
    <property type="entry name" value="2C_sensor_his_kinase"/>
</dbReference>
<keyword evidence="18" id="KW-0346">Stress response</keyword>
<evidence type="ECO:0000256" key="17">
    <source>
        <dbReference type="ARBA" id="ARBA00023012"/>
    </source>
</evidence>
<keyword evidence="15" id="KW-0904">Protein phosphatase</keyword>
<dbReference type="CDD" id="cd00082">
    <property type="entry name" value="HisKA"/>
    <property type="match status" value="1"/>
</dbReference>
<dbReference type="InterPro" id="IPR004358">
    <property type="entry name" value="Sig_transdc_His_kin-like_C"/>
</dbReference>
<dbReference type="SMART" id="SM00388">
    <property type="entry name" value="HisKA"/>
    <property type="match status" value="1"/>
</dbReference>
<evidence type="ECO:0000313" key="26">
    <source>
        <dbReference type="EMBL" id="MDP9829275.1"/>
    </source>
</evidence>
<dbReference type="RefSeq" id="WP_307247309.1">
    <property type="nucleotide sequence ID" value="NZ_JAUSQZ010000001.1"/>
</dbReference>
<evidence type="ECO:0000256" key="12">
    <source>
        <dbReference type="ARBA" id="ARBA00022801"/>
    </source>
</evidence>
<evidence type="ECO:0000256" key="15">
    <source>
        <dbReference type="ARBA" id="ARBA00022912"/>
    </source>
</evidence>
<evidence type="ECO:0000256" key="7">
    <source>
        <dbReference type="ARBA" id="ARBA00022553"/>
    </source>
</evidence>
<dbReference type="Gene3D" id="3.30.565.10">
    <property type="entry name" value="Histidine kinase-like ATPase, C-terminal domain"/>
    <property type="match status" value="1"/>
</dbReference>
<evidence type="ECO:0000256" key="21">
    <source>
        <dbReference type="ARBA" id="ARBA00040454"/>
    </source>
</evidence>
<dbReference type="PANTHER" id="PTHR44936">
    <property type="entry name" value="SENSOR PROTEIN CREC"/>
    <property type="match status" value="1"/>
</dbReference>
<evidence type="ECO:0000256" key="2">
    <source>
        <dbReference type="ARBA" id="ARBA00001936"/>
    </source>
</evidence>
<comment type="catalytic activity">
    <reaction evidence="1">
        <text>ATP + protein L-histidine = ADP + protein N-phospho-L-histidine.</text>
        <dbReference type="EC" id="2.7.13.3"/>
    </reaction>
</comment>
<keyword evidence="20" id="KW-0464">Manganese</keyword>
<evidence type="ECO:0000256" key="1">
    <source>
        <dbReference type="ARBA" id="ARBA00000085"/>
    </source>
</evidence>
<evidence type="ECO:0000256" key="9">
    <source>
        <dbReference type="ARBA" id="ARBA00022692"/>
    </source>
</evidence>
<dbReference type="PROSITE" id="PS50109">
    <property type="entry name" value="HIS_KIN"/>
    <property type="match status" value="1"/>
</dbReference>
<evidence type="ECO:0000256" key="11">
    <source>
        <dbReference type="ARBA" id="ARBA00022777"/>
    </source>
</evidence>
<dbReference type="InterPro" id="IPR003661">
    <property type="entry name" value="HisK_dim/P_dom"/>
</dbReference>
<dbReference type="EMBL" id="JAUSQZ010000001">
    <property type="protein sequence ID" value="MDP9829275.1"/>
    <property type="molecule type" value="Genomic_DNA"/>
</dbReference>
<comment type="subcellular location">
    <subcellularLocation>
        <location evidence="4">Cell membrane</location>
        <topology evidence="4">Multi-pass membrane protein</topology>
    </subcellularLocation>
</comment>
<evidence type="ECO:0000256" key="8">
    <source>
        <dbReference type="ARBA" id="ARBA00022679"/>
    </source>
</evidence>
<evidence type="ECO:0000313" key="27">
    <source>
        <dbReference type="Proteomes" id="UP001235712"/>
    </source>
</evidence>
<gene>
    <name evidence="26" type="ORF">J2S57_005024</name>
</gene>
<evidence type="ECO:0000256" key="16">
    <source>
        <dbReference type="ARBA" id="ARBA00022989"/>
    </source>
</evidence>
<evidence type="ECO:0000256" key="18">
    <source>
        <dbReference type="ARBA" id="ARBA00023016"/>
    </source>
</evidence>